<evidence type="ECO:0000313" key="2">
    <source>
        <dbReference type="EMBL" id="KXT01980.1"/>
    </source>
</evidence>
<dbReference type="AlphaFoldDB" id="A0A139HHN9"/>
<dbReference type="Proteomes" id="UP000070133">
    <property type="component" value="Unassembled WGS sequence"/>
</dbReference>
<feature type="compositionally biased region" description="Basic and acidic residues" evidence="1">
    <location>
        <begin position="87"/>
        <end position="98"/>
    </location>
</feature>
<gene>
    <name evidence="2" type="ORF">AC578_6519</name>
</gene>
<organism evidence="2 3">
    <name type="scientific">Pseudocercospora eumusae</name>
    <dbReference type="NCBI Taxonomy" id="321146"/>
    <lineage>
        <taxon>Eukaryota</taxon>
        <taxon>Fungi</taxon>
        <taxon>Dikarya</taxon>
        <taxon>Ascomycota</taxon>
        <taxon>Pezizomycotina</taxon>
        <taxon>Dothideomycetes</taxon>
        <taxon>Dothideomycetidae</taxon>
        <taxon>Mycosphaerellales</taxon>
        <taxon>Mycosphaerellaceae</taxon>
        <taxon>Pseudocercospora</taxon>
    </lineage>
</organism>
<keyword evidence="3" id="KW-1185">Reference proteome</keyword>
<name>A0A139HHN9_9PEZI</name>
<dbReference type="EMBL" id="LFZN01000047">
    <property type="protein sequence ID" value="KXT01980.1"/>
    <property type="molecule type" value="Genomic_DNA"/>
</dbReference>
<feature type="region of interest" description="Disordered" evidence="1">
    <location>
        <begin position="70"/>
        <end position="98"/>
    </location>
</feature>
<reference evidence="2 3" key="1">
    <citation type="submission" date="2015-07" db="EMBL/GenBank/DDBJ databases">
        <title>Comparative genomics of the Sigatoka disease complex on banana suggests a link between parallel evolutionary changes in Pseudocercospora fijiensis and Pseudocercospora eumusae and increased virulence on the banana host.</title>
        <authorList>
            <person name="Chang T.-C."/>
            <person name="Salvucci A."/>
            <person name="Crous P.W."/>
            <person name="Stergiopoulos I."/>
        </authorList>
    </citation>
    <scope>NUCLEOTIDE SEQUENCE [LARGE SCALE GENOMIC DNA]</scope>
    <source>
        <strain evidence="2 3">CBS 114824</strain>
    </source>
</reference>
<evidence type="ECO:0000313" key="3">
    <source>
        <dbReference type="Proteomes" id="UP000070133"/>
    </source>
</evidence>
<accession>A0A139HHN9</accession>
<sequence length="98" mass="10788">MTKQPPPNDFVPVGVRTNVAHSLSSANEIADWYNVATTWDPISSFLIPLDDYKPNESDKANKLIFGKILPRTGTPIMPPTPTPAMQKKTDTHSARGEI</sequence>
<evidence type="ECO:0000256" key="1">
    <source>
        <dbReference type="SAM" id="MobiDB-lite"/>
    </source>
</evidence>
<comment type="caution">
    <text evidence="2">The sequence shown here is derived from an EMBL/GenBank/DDBJ whole genome shotgun (WGS) entry which is preliminary data.</text>
</comment>
<protein>
    <submittedName>
        <fullName evidence="2">Uncharacterized protein</fullName>
    </submittedName>
</protein>
<proteinExistence type="predicted"/>